<dbReference type="SUPFAM" id="SSF52540">
    <property type="entry name" value="P-loop containing nucleoside triphosphate hydrolases"/>
    <property type="match status" value="1"/>
</dbReference>
<dbReference type="Gene3D" id="3.40.50.300">
    <property type="entry name" value="P-loop containing nucleotide triphosphate hydrolases"/>
    <property type="match status" value="1"/>
</dbReference>
<organism evidence="1 2">
    <name type="scientific">Penicillium brevicompactum</name>
    <dbReference type="NCBI Taxonomy" id="5074"/>
    <lineage>
        <taxon>Eukaryota</taxon>
        <taxon>Fungi</taxon>
        <taxon>Dikarya</taxon>
        <taxon>Ascomycota</taxon>
        <taxon>Pezizomycotina</taxon>
        <taxon>Eurotiomycetes</taxon>
        <taxon>Eurotiomycetidae</taxon>
        <taxon>Eurotiales</taxon>
        <taxon>Aspergillaceae</taxon>
        <taxon>Penicillium</taxon>
    </lineage>
</organism>
<reference evidence="1" key="2">
    <citation type="journal article" date="2023" name="IMA Fungus">
        <title>Comparative genomic study of the Penicillium genus elucidates a diverse pangenome and 15 lateral gene transfer events.</title>
        <authorList>
            <person name="Petersen C."/>
            <person name="Sorensen T."/>
            <person name="Nielsen M.R."/>
            <person name="Sondergaard T.E."/>
            <person name="Sorensen J.L."/>
            <person name="Fitzpatrick D.A."/>
            <person name="Frisvad J.C."/>
            <person name="Nielsen K.L."/>
        </authorList>
    </citation>
    <scope>NUCLEOTIDE SEQUENCE</scope>
    <source>
        <strain evidence="1">IBT 35673</strain>
    </source>
</reference>
<sequence length="1089" mass="125297">MDPFSIIVGVAGLSDLSFRVLSYLNDIKKASVKIQDEITILSHEIQSLLDVNDSVDDFWRSRRHSTTPDNKLDDKDSGDTYGPQIEDNWRKLGSLLKRSRDTVGSLENILREVIGKKGLTGSRLDDLRRTIRKHDRDGEYMQIRARLANNQQGIQMFLTMLNLSYMLHHHASDDIAVGKISEDLQHHKVKLESKISSLRSALRGSVDSNDKYTDFLDSANAVASLVRLNKHFYMPQSVSSYYTGVSKSRERQDHQRRFVIHGLGGSGKTQFCSKFAQDNREHFWGIFWIDGSSYENAKHSYAEIGKVGGVEPNEKAAKNWLSSLQQPWLLLIDNADDPDVDVTQFFPGVKVGSGFFHFESLEVEEASDLLLAAAVFPRPWEVATREYARKAAQILGYLPLALIHAGKAVLERLCSLSEYPDYYQRTWDRIRRSRSRSNSRGHEIEHMSDMSVYSSYEMIYLGLESKDDFESKDALELLKIFSFFHWENIEFDFIKNAALNPRREQEDRRAKQRAEKPRAIHKRPKTWNMVFREWAGTIIEPLTRPILVLPAVLRDEDDQPFYEYRLRGALSLLERLGMLTSHAENDSYWMHPLVHTWVRQRPDTSTAEQALWCQAAATVLTQSIFFKPPDAYANQDQYLKRQIYPHVENVRKFQKELNTRFEENLRHRSWPWSMTWLAPRANFGRLQASEAAKFSLVYLECGYWSKAEELQLQVKDFVFAQMGPESEPGIAIALLLSNVYAIQTRVNEARELQYEVLGYAKNFYGPKHPATLNIMGTLGATCNMGSRLREANQLHQEVIDTLSTMKGIGPNHESTWTAVENLAKVKLRYLDHEAAIHLQSSAYQGFLNLLGPKHLKTLNARLDLADVAGFAGEEHLEPSLKMIEELEYDFTKMLGREHMLTLRAKLTMAKIKIALNRFEEAEELFRDGLPAAERNLGANHLGTLNGHTWRGHSYWRQGRYLEAQSVFENVMEKQRYEQSKRAEDGEHSDRLQAMWFLVHCYEDQHKIDEALSSCEELIQAVRAFGGEGLGEKHRMWPLLLEKKQELIFQKENGLPENDCNTISEEESLPLGGMTPSEIPPKRVIRHFTY</sequence>
<protein>
    <submittedName>
        <fullName evidence="1">Tetratricopeptide-like helical</fullName>
    </submittedName>
</protein>
<gene>
    <name evidence="1" type="ORF">N7452_006429</name>
</gene>
<dbReference type="InterPro" id="IPR027417">
    <property type="entry name" value="P-loop_NTPase"/>
</dbReference>
<accession>A0A9W9QKP7</accession>
<reference evidence="1" key="1">
    <citation type="submission" date="2022-12" db="EMBL/GenBank/DDBJ databases">
        <authorList>
            <person name="Petersen C."/>
        </authorList>
    </citation>
    <scope>NUCLEOTIDE SEQUENCE</scope>
    <source>
        <strain evidence="1">IBT 35673</strain>
    </source>
</reference>
<dbReference type="SUPFAM" id="SSF48452">
    <property type="entry name" value="TPR-like"/>
    <property type="match status" value="1"/>
</dbReference>
<proteinExistence type="predicted"/>
<evidence type="ECO:0000313" key="2">
    <source>
        <dbReference type="Proteomes" id="UP001147695"/>
    </source>
</evidence>
<dbReference type="Gene3D" id="1.25.40.10">
    <property type="entry name" value="Tetratricopeptide repeat domain"/>
    <property type="match status" value="2"/>
</dbReference>
<dbReference type="InterPro" id="IPR053137">
    <property type="entry name" value="NLR-like"/>
</dbReference>
<dbReference type="AlphaFoldDB" id="A0A9W9QKP7"/>
<comment type="caution">
    <text evidence="1">The sequence shown here is derived from an EMBL/GenBank/DDBJ whole genome shotgun (WGS) entry which is preliminary data.</text>
</comment>
<dbReference type="PANTHER" id="PTHR46082">
    <property type="entry name" value="ATP/GTP-BINDING PROTEIN-RELATED"/>
    <property type="match status" value="1"/>
</dbReference>
<name>A0A9W9QKP7_PENBR</name>
<dbReference type="EMBL" id="JAPZBQ010000003">
    <property type="protein sequence ID" value="KAJ5339701.1"/>
    <property type="molecule type" value="Genomic_DNA"/>
</dbReference>
<dbReference type="Pfam" id="PF13424">
    <property type="entry name" value="TPR_12"/>
    <property type="match status" value="1"/>
</dbReference>
<dbReference type="Pfam" id="PF13374">
    <property type="entry name" value="TPR_10"/>
    <property type="match status" value="1"/>
</dbReference>
<dbReference type="Proteomes" id="UP001147695">
    <property type="component" value="Unassembled WGS sequence"/>
</dbReference>
<dbReference type="InterPro" id="IPR011990">
    <property type="entry name" value="TPR-like_helical_dom_sf"/>
</dbReference>
<evidence type="ECO:0000313" key="1">
    <source>
        <dbReference type="EMBL" id="KAJ5339701.1"/>
    </source>
</evidence>
<dbReference type="PANTHER" id="PTHR46082:SF11">
    <property type="entry name" value="AAA+ ATPASE DOMAIN-CONTAINING PROTEIN-RELATED"/>
    <property type="match status" value="1"/>
</dbReference>